<dbReference type="EMBL" id="BARS01012900">
    <property type="protein sequence ID" value="GAF91357.1"/>
    <property type="molecule type" value="Genomic_DNA"/>
</dbReference>
<protein>
    <submittedName>
        <fullName evidence="1">Uncharacterized protein</fullName>
    </submittedName>
</protein>
<proteinExistence type="predicted"/>
<name>X0TT56_9ZZZZ</name>
<gene>
    <name evidence="1" type="ORF">S01H1_22731</name>
</gene>
<reference evidence="1" key="1">
    <citation type="journal article" date="2014" name="Front. Microbiol.">
        <title>High frequency of phylogenetically diverse reductive dehalogenase-homologous genes in deep subseafloor sedimentary metagenomes.</title>
        <authorList>
            <person name="Kawai M."/>
            <person name="Futagami T."/>
            <person name="Toyoda A."/>
            <person name="Takaki Y."/>
            <person name="Nishi S."/>
            <person name="Hori S."/>
            <person name="Arai W."/>
            <person name="Tsubouchi T."/>
            <person name="Morono Y."/>
            <person name="Uchiyama I."/>
            <person name="Ito T."/>
            <person name="Fujiyama A."/>
            <person name="Inagaki F."/>
            <person name="Takami H."/>
        </authorList>
    </citation>
    <scope>NUCLEOTIDE SEQUENCE</scope>
    <source>
        <strain evidence="1">Expedition CK06-06</strain>
    </source>
</reference>
<dbReference type="AlphaFoldDB" id="X0TT56"/>
<organism evidence="1">
    <name type="scientific">marine sediment metagenome</name>
    <dbReference type="NCBI Taxonomy" id="412755"/>
    <lineage>
        <taxon>unclassified sequences</taxon>
        <taxon>metagenomes</taxon>
        <taxon>ecological metagenomes</taxon>
    </lineage>
</organism>
<accession>X0TT56</accession>
<sequence length="116" mass="12835">MSEKRSHELWEVVRSNEQSATVGAVGGSAICRLYCEGPRNRKGKARAQQIVREHNSHADLLTALRELKSLTHHLTIGPLDAAAQYGPDYRPPTEEDVRGVYTKVNDAIAKAEKVQS</sequence>
<comment type="caution">
    <text evidence="1">The sequence shown here is derived from an EMBL/GenBank/DDBJ whole genome shotgun (WGS) entry which is preliminary data.</text>
</comment>
<evidence type="ECO:0000313" key="1">
    <source>
        <dbReference type="EMBL" id="GAF91357.1"/>
    </source>
</evidence>